<dbReference type="RefSeq" id="WP_194038149.1">
    <property type="nucleotide sequence ID" value="NZ_CP063373.1"/>
</dbReference>
<evidence type="ECO:0000256" key="1">
    <source>
        <dbReference type="SAM" id="MobiDB-lite"/>
    </source>
</evidence>
<dbReference type="AlphaFoldDB" id="A0A7M2SAJ6"/>
<protein>
    <recommendedName>
        <fullName evidence="4">DUF1524 domain-containing protein</fullName>
    </recommendedName>
</protein>
<dbReference type="Proteomes" id="UP000594205">
    <property type="component" value="Chromosome"/>
</dbReference>
<name>A0A7M2SAJ6_9ACTN</name>
<gene>
    <name evidence="2" type="ORF">IM697_24035</name>
</gene>
<feature type="region of interest" description="Disordered" evidence="1">
    <location>
        <begin position="101"/>
        <end position="122"/>
    </location>
</feature>
<accession>A0A7M2SAJ6</accession>
<dbReference type="KEGG" id="sfeu:IM697_24035"/>
<evidence type="ECO:0000313" key="3">
    <source>
        <dbReference type="Proteomes" id="UP000594205"/>
    </source>
</evidence>
<feature type="region of interest" description="Disordered" evidence="1">
    <location>
        <begin position="1"/>
        <end position="31"/>
    </location>
</feature>
<keyword evidence="3" id="KW-1185">Reference proteome</keyword>
<proteinExistence type="predicted"/>
<dbReference type="EMBL" id="CP063373">
    <property type="protein sequence ID" value="QOV33304.1"/>
    <property type="molecule type" value="Genomic_DNA"/>
</dbReference>
<reference evidence="2 3" key="1">
    <citation type="submission" date="2020-10" db="EMBL/GenBank/DDBJ databases">
        <title>Streptomyces ferrugineus complate genome analysis.</title>
        <authorList>
            <person name="Anwar N."/>
        </authorList>
    </citation>
    <scope>NUCLEOTIDE SEQUENCE [LARGE SCALE GENOMIC DNA]</scope>
    <source>
        <strain evidence="2 3">CCTCC AA2014009</strain>
    </source>
</reference>
<evidence type="ECO:0000313" key="2">
    <source>
        <dbReference type="EMBL" id="QOV33304.1"/>
    </source>
</evidence>
<organism evidence="2 3">
    <name type="scientific">Streptomyces ferrugineus</name>
    <dbReference type="NCBI Taxonomy" id="1413221"/>
    <lineage>
        <taxon>Bacteria</taxon>
        <taxon>Bacillati</taxon>
        <taxon>Actinomycetota</taxon>
        <taxon>Actinomycetes</taxon>
        <taxon>Kitasatosporales</taxon>
        <taxon>Streptomycetaceae</taxon>
        <taxon>Streptomyces</taxon>
    </lineage>
</organism>
<evidence type="ECO:0008006" key="4">
    <source>
        <dbReference type="Google" id="ProtNLM"/>
    </source>
</evidence>
<sequence length="122" mass="13445">MSSRAAVARRRPRPRPLQALETGADPNDGCGTREELLIAEAAKVPEQGSDCRLSGGRRLSYYDEITVTDLPELDVDHMVPLKESWSSGAWKWTDGRREAVTNHLPPTLPWSRSQPGPTGPRG</sequence>